<name>A0ABS3X5G5_9ACTN</name>
<keyword evidence="2" id="KW-1185">Reference proteome</keyword>
<protein>
    <submittedName>
        <fullName evidence="1">Uncharacterized protein</fullName>
    </submittedName>
</protein>
<proteinExistence type="predicted"/>
<organism evidence="1 2">
    <name type="scientific">Streptomyces oryzae</name>
    <dbReference type="NCBI Taxonomy" id="1434886"/>
    <lineage>
        <taxon>Bacteria</taxon>
        <taxon>Bacillati</taxon>
        <taxon>Actinomycetota</taxon>
        <taxon>Actinomycetes</taxon>
        <taxon>Kitasatosporales</taxon>
        <taxon>Streptomycetaceae</taxon>
        <taxon>Streptomyces</taxon>
    </lineage>
</organism>
<accession>A0ABS3X5G5</accession>
<comment type="caution">
    <text evidence="1">The sequence shown here is derived from an EMBL/GenBank/DDBJ whole genome shotgun (WGS) entry which is preliminary data.</text>
</comment>
<evidence type="ECO:0000313" key="1">
    <source>
        <dbReference type="EMBL" id="MBO8190617.1"/>
    </source>
</evidence>
<reference evidence="1 2" key="1">
    <citation type="submission" date="2020-11" db="EMBL/GenBank/DDBJ databases">
        <title>Streptomyces spirodelae sp. nov., isolated from duckweed.</title>
        <authorList>
            <person name="Saimee Y."/>
            <person name="Duangmal K."/>
        </authorList>
    </citation>
    <scope>NUCLEOTIDE SEQUENCE [LARGE SCALE GENOMIC DNA]</scope>
    <source>
        <strain evidence="1 2">S16-07</strain>
    </source>
</reference>
<gene>
    <name evidence="1" type="ORF">ITI46_02690</name>
</gene>
<dbReference type="Proteomes" id="UP001519064">
    <property type="component" value="Unassembled WGS sequence"/>
</dbReference>
<dbReference type="RefSeq" id="WP_209237721.1">
    <property type="nucleotide sequence ID" value="NZ_JADKMA010000007.1"/>
</dbReference>
<sequence length="87" mass="9015">MGSSRVSSAGPSPSDLHAFSKIVTEPVADDGIDLIDEEMLMLAWPCDLFVYRSHGSVQELLGELVLGSVASAPPASCSVSGQLLGDP</sequence>
<evidence type="ECO:0000313" key="2">
    <source>
        <dbReference type="Proteomes" id="UP001519064"/>
    </source>
</evidence>
<dbReference type="EMBL" id="JADKMA010000007">
    <property type="protein sequence ID" value="MBO8190617.1"/>
    <property type="molecule type" value="Genomic_DNA"/>
</dbReference>